<feature type="coiled-coil region" evidence="1">
    <location>
        <begin position="80"/>
        <end position="164"/>
    </location>
</feature>
<dbReference type="EMBL" id="CP058998">
    <property type="protein sequence ID" value="QLJ53315.1"/>
    <property type="molecule type" value="Genomic_DNA"/>
</dbReference>
<keyword evidence="1" id="KW-0175">Coiled coil</keyword>
<protein>
    <submittedName>
        <fullName evidence="2">Uncharacterized protein</fullName>
    </submittedName>
</protein>
<evidence type="ECO:0000256" key="1">
    <source>
        <dbReference type="SAM" id="Coils"/>
    </source>
</evidence>
<dbReference type="Proteomes" id="UP000510821">
    <property type="component" value="Chromosome"/>
</dbReference>
<accession>A0A7D6BHG0</accession>
<gene>
    <name evidence="2" type="ORF">Sv326_1140</name>
</gene>
<evidence type="ECO:0000313" key="2">
    <source>
        <dbReference type="EMBL" id="QLJ53315.1"/>
    </source>
</evidence>
<reference evidence="3" key="1">
    <citation type="submission" date="2020-07" db="EMBL/GenBank/DDBJ databases">
        <title>Metabolic diversity and evolutionary history of the archaeal phylum ###Micrarchaeota### uncovered from a freshwater lake metagenome.</title>
        <authorList>
            <person name="Kadnikov V.V."/>
            <person name="Savvichev A.S."/>
            <person name="Mardanov A.V."/>
            <person name="Beletsky A.V."/>
            <person name="Chupakov A.V."/>
            <person name="Kokryatskaya N.M."/>
            <person name="Pimenov N.V."/>
            <person name="Ravin N.V."/>
        </authorList>
    </citation>
    <scope>NUCLEOTIDE SEQUENCE [LARGE SCALE GENOMIC DNA]</scope>
</reference>
<organism evidence="2 3">
    <name type="scientific">Fermentimicrarchaeum limneticum</name>
    <dbReference type="NCBI Taxonomy" id="2795018"/>
    <lineage>
        <taxon>Archaea</taxon>
        <taxon>Candidatus Micrarchaeota</taxon>
        <taxon>Candidatus Fermentimicrarchaeales</taxon>
        <taxon>Candidatus Fermentimicrarchaeaceae</taxon>
        <taxon>Candidatus Fermentimicrarchaeum</taxon>
    </lineage>
</organism>
<dbReference type="KEGG" id="flt:Sv326_1140"/>
<evidence type="ECO:0000313" key="3">
    <source>
        <dbReference type="Proteomes" id="UP000510821"/>
    </source>
</evidence>
<proteinExistence type="predicted"/>
<name>A0A7D6BHG0_FERL1</name>
<dbReference type="AlphaFoldDB" id="A0A7D6BHG0"/>
<sequence length="191" mass="23026">MEEEGKHDEITALEKEKAGLVEKLKEVDRRYRYKMYESKALREMLEKRKEITLPPASEIRRRIRRLEFIISTEARTLKQERELVKEVRNWEKKLDQAVNIERTERKLRFIGEDIKGAEMQVAQLEKRIDELRKALQEKHHTERKSAEERKLLKLKRKVEEERQKESEPFMQKESDGRVGLGEICVIKKKEK</sequence>